<dbReference type="Proteomes" id="UP001420932">
    <property type="component" value="Unassembled WGS sequence"/>
</dbReference>
<sequence>MISLQNTMTRDVGPAARYIRRVKHCAKRGLGDYFERWRTQATAYFSTYQKCFSVVYAMSFTLRNFPALNLGKLTITYRICRQRCSAAICTPHYDQGTPVKML</sequence>
<evidence type="ECO:0000313" key="2">
    <source>
        <dbReference type="Proteomes" id="UP001420932"/>
    </source>
</evidence>
<reference evidence="1 2" key="1">
    <citation type="submission" date="2024-01" db="EMBL/GenBank/DDBJ databases">
        <title>Genome assemblies of Stephania.</title>
        <authorList>
            <person name="Yang L."/>
        </authorList>
    </citation>
    <scope>NUCLEOTIDE SEQUENCE [LARGE SCALE GENOMIC DNA]</scope>
    <source>
        <strain evidence="1">YNDBR</strain>
        <tissue evidence="1">Leaf</tissue>
    </source>
</reference>
<protein>
    <submittedName>
        <fullName evidence="1">Uncharacterized protein</fullName>
    </submittedName>
</protein>
<comment type="caution">
    <text evidence="1">The sequence shown here is derived from an EMBL/GenBank/DDBJ whole genome shotgun (WGS) entry which is preliminary data.</text>
</comment>
<dbReference type="AlphaFoldDB" id="A0AAP0KWD6"/>
<gene>
    <name evidence="1" type="ORF">Syun_006343</name>
</gene>
<keyword evidence="2" id="KW-1185">Reference proteome</keyword>
<dbReference type="EMBL" id="JBBNAF010000003">
    <property type="protein sequence ID" value="KAK9160002.1"/>
    <property type="molecule type" value="Genomic_DNA"/>
</dbReference>
<accession>A0AAP0KWD6</accession>
<proteinExistence type="predicted"/>
<evidence type="ECO:0000313" key="1">
    <source>
        <dbReference type="EMBL" id="KAK9160002.1"/>
    </source>
</evidence>
<organism evidence="1 2">
    <name type="scientific">Stephania yunnanensis</name>
    <dbReference type="NCBI Taxonomy" id="152371"/>
    <lineage>
        <taxon>Eukaryota</taxon>
        <taxon>Viridiplantae</taxon>
        <taxon>Streptophyta</taxon>
        <taxon>Embryophyta</taxon>
        <taxon>Tracheophyta</taxon>
        <taxon>Spermatophyta</taxon>
        <taxon>Magnoliopsida</taxon>
        <taxon>Ranunculales</taxon>
        <taxon>Menispermaceae</taxon>
        <taxon>Menispermoideae</taxon>
        <taxon>Cissampelideae</taxon>
        <taxon>Stephania</taxon>
    </lineage>
</organism>
<name>A0AAP0KWD6_9MAGN</name>